<proteinExistence type="predicted"/>
<evidence type="ECO:0000256" key="2">
    <source>
        <dbReference type="ARBA" id="ARBA00022448"/>
    </source>
</evidence>
<feature type="transmembrane region" description="Helical" evidence="6">
    <location>
        <begin position="181"/>
        <end position="200"/>
    </location>
</feature>
<dbReference type="PANTHER" id="PTHR12778">
    <property type="entry name" value="SOLUTE CARRIER FAMILY 33 ACETYL-COA TRANSPORTER -RELATED"/>
    <property type="match status" value="1"/>
</dbReference>
<keyword evidence="5 6" id="KW-0472">Membrane</keyword>
<evidence type="ECO:0000256" key="4">
    <source>
        <dbReference type="ARBA" id="ARBA00022989"/>
    </source>
</evidence>
<protein>
    <submittedName>
        <fullName evidence="7">Permease</fullName>
    </submittedName>
</protein>
<feature type="transmembrane region" description="Helical" evidence="6">
    <location>
        <begin position="436"/>
        <end position="458"/>
    </location>
</feature>
<dbReference type="EMBL" id="NWMW01000001">
    <property type="protein sequence ID" value="PCD04187.1"/>
    <property type="molecule type" value="Genomic_DNA"/>
</dbReference>
<reference evidence="7 8" key="1">
    <citation type="submission" date="2017-09" db="EMBL/GenBank/DDBJ databases">
        <title>Sphingomonas spermidinifaciens 9NM-10, whole genome shotgun sequence.</title>
        <authorList>
            <person name="Feng G."/>
            <person name="Zhu H."/>
        </authorList>
    </citation>
    <scope>NUCLEOTIDE SEQUENCE [LARGE SCALE GENOMIC DNA]</scope>
    <source>
        <strain evidence="7 8">9NM-10</strain>
    </source>
</reference>
<evidence type="ECO:0000313" key="7">
    <source>
        <dbReference type="EMBL" id="PCD04187.1"/>
    </source>
</evidence>
<sequence>MTGADRPQAIAAPPGRLALFALLGVCAGLPFYLFSTVLSLRLAQNGVPIAVIGFFAWVSLLPTFKFLWAPIVDRFGVPGFARFYGRRRSWILAGQLGIAASITGLALTHPDRSLTATAFWALALAFWTTMLEIAVDGWRIELAPDAATQGPIVAANIWGYRGAMVAVGSGVLLVAERAGWAAGYLIPAAVALAAFVPIAATRRDAAGEGGRVPALAKGLAASAALFAGLALVIAIAGSALLALAAAIGIGANSNVTPWLLGLALVPFLAMALAIPAIRRRSPEAIAASGAPMRPYLDLFWRYGFAAITLLAFVSLYRMGDVLALTLAKPFVAALGYSLGAIGLADGIVALAASMAGVAAGGLLAARWPAGSTLALGALLAAIGNFAFVWLGARPLSAPALWLATGADQFGNGFAGAAFVVYLSLLVNPVHAAAQYAFLSGFAFLLPRLLAGGAGSFAAAHGYSAFFLMAGTLSLAALLFLPPVLRARPREGVA</sequence>
<dbReference type="RefSeq" id="WP_096342582.1">
    <property type="nucleotide sequence ID" value="NZ_NWMW01000001.1"/>
</dbReference>
<feature type="transmembrane region" description="Helical" evidence="6">
    <location>
        <begin position="89"/>
        <end position="107"/>
    </location>
</feature>
<feature type="transmembrane region" description="Helical" evidence="6">
    <location>
        <begin position="298"/>
        <end position="316"/>
    </location>
</feature>
<keyword evidence="4 6" id="KW-1133">Transmembrane helix</keyword>
<keyword evidence="2" id="KW-0813">Transport</keyword>
<name>A0A2A4B7X6_9SPHN</name>
<feature type="transmembrane region" description="Helical" evidence="6">
    <location>
        <begin position="47"/>
        <end position="68"/>
    </location>
</feature>
<dbReference type="Gene3D" id="1.20.1250.20">
    <property type="entry name" value="MFS general substrate transporter like domains"/>
    <property type="match status" value="1"/>
</dbReference>
<keyword evidence="3 6" id="KW-0812">Transmembrane</keyword>
<evidence type="ECO:0000256" key="1">
    <source>
        <dbReference type="ARBA" id="ARBA00004141"/>
    </source>
</evidence>
<comment type="caution">
    <text evidence="7">The sequence shown here is derived from an EMBL/GenBank/DDBJ whole genome shotgun (WGS) entry which is preliminary data.</text>
</comment>
<evidence type="ECO:0000313" key="8">
    <source>
        <dbReference type="Proteomes" id="UP000218366"/>
    </source>
</evidence>
<dbReference type="PANTHER" id="PTHR12778:SF10">
    <property type="entry name" value="MAJOR FACILITATOR SUPERFAMILY DOMAIN-CONTAINING PROTEIN 3"/>
    <property type="match status" value="1"/>
</dbReference>
<dbReference type="AlphaFoldDB" id="A0A2A4B7X6"/>
<keyword evidence="8" id="KW-1185">Reference proteome</keyword>
<feature type="transmembrane region" description="Helical" evidence="6">
    <location>
        <begin position="119"/>
        <end position="138"/>
    </location>
</feature>
<feature type="transmembrane region" description="Helical" evidence="6">
    <location>
        <begin position="17"/>
        <end position="35"/>
    </location>
</feature>
<evidence type="ECO:0000256" key="3">
    <source>
        <dbReference type="ARBA" id="ARBA00022692"/>
    </source>
</evidence>
<accession>A0A2A4B7X6</accession>
<evidence type="ECO:0000256" key="5">
    <source>
        <dbReference type="ARBA" id="ARBA00023136"/>
    </source>
</evidence>
<organism evidence="7 8">
    <name type="scientific">Sphingomonas spermidinifaciens</name>
    <dbReference type="NCBI Taxonomy" id="1141889"/>
    <lineage>
        <taxon>Bacteria</taxon>
        <taxon>Pseudomonadati</taxon>
        <taxon>Pseudomonadota</taxon>
        <taxon>Alphaproteobacteria</taxon>
        <taxon>Sphingomonadales</taxon>
        <taxon>Sphingomonadaceae</taxon>
        <taxon>Sphingomonas</taxon>
    </lineage>
</organism>
<dbReference type="OrthoDB" id="9787815at2"/>
<feature type="transmembrane region" description="Helical" evidence="6">
    <location>
        <begin position="412"/>
        <end position="429"/>
    </location>
</feature>
<dbReference type="SUPFAM" id="SSF103473">
    <property type="entry name" value="MFS general substrate transporter"/>
    <property type="match status" value="2"/>
</dbReference>
<dbReference type="GO" id="GO:0016020">
    <property type="term" value="C:membrane"/>
    <property type="evidence" value="ECO:0007669"/>
    <property type="project" value="UniProtKB-SubCell"/>
</dbReference>
<comment type="subcellular location">
    <subcellularLocation>
        <location evidence="1">Membrane</location>
        <topology evidence="1">Multi-pass membrane protein</topology>
    </subcellularLocation>
</comment>
<evidence type="ECO:0000256" key="6">
    <source>
        <dbReference type="SAM" id="Phobius"/>
    </source>
</evidence>
<feature type="transmembrane region" description="Helical" evidence="6">
    <location>
        <begin position="255"/>
        <end position="277"/>
    </location>
</feature>
<feature type="transmembrane region" description="Helical" evidence="6">
    <location>
        <begin position="336"/>
        <end position="365"/>
    </location>
</feature>
<feature type="transmembrane region" description="Helical" evidence="6">
    <location>
        <begin position="158"/>
        <end position="175"/>
    </location>
</feature>
<gene>
    <name evidence="7" type="ORF">COC42_07810</name>
</gene>
<dbReference type="Proteomes" id="UP000218366">
    <property type="component" value="Unassembled WGS sequence"/>
</dbReference>
<dbReference type="InterPro" id="IPR036259">
    <property type="entry name" value="MFS_trans_sf"/>
</dbReference>
<feature type="transmembrane region" description="Helical" evidence="6">
    <location>
        <begin position="221"/>
        <end position="249"/>
    </location>
</feature>
<dbReference type="InterPro" id="IPR004752">
    <property type="entry name" value="AmpG_permease/AT-1"/>
</dbReference>
<feature type="transmembrane region" description="Helical" evidence="6">
    <location>
        <begin position="464"/>
        <end position="484"/>
    </location>
</feature>
<feature type="transmembrane region" description="Helical" evidence="6">
    <location>
        <begin position="372"/>
        <end position="392"/>
    </location>
</feature>